<dbReference type="InterPro" id="IPR053905">
    <property type="entry name" value="EF-G-like_DII"/>
</dbReference>
<dbReference type="Gene3D" id="3.40.50.10050">
    <property type="entry name" value="Translation initiation factor IF- 2, domain 3"/>
    <property type="match status" value="1"/>
</dbReference>
<feature type="region of interest" description="Disordered" evidence="13">
    <location>
        <begin position="157"/>
        <end position="341"/>
    </location>
</feature>
<dbReference type="InterPro" id="IPR027417">
    <property type="entry name" value="P-loop_NTPase"/>
</dbReference>
<dbReference type="CDD" id="cd03692">
    <property type="entry name" value="mtIF2_IVc"/>
    <property type="match status" value="1"/>
</dbReference>
<gene>
    <name evidence="10" type="primary">infB</name>
    <name evidence="15" type="ORF">AZI86_12015</name>
</gene>
<feature type="compositionally biased region" description="Basic residues" evidence="13">
    <location>
        <begin position="63"/>
        <end position="72"/>
    </location>
</feature>
<dbReference type="NCBIfam" id="TIGR00487">
    <property type="entry name" value="IF-2"/>
    <property type="match status" value="1"/>
</dbReference>
<dbReference type="Pfam" id="PF11987">
    <property type="entry name" value="IF-2"/>
    <property type="match status" value="1"/>
</dbReference>
<feature type="compositionally biased region" description="Basic and acidic residues" evidence="13">
    <location>
        <begin position="332"/>
        <end position="341"/>
    </location>
</feature>
<dbReference type="FunFam" id="3.40.50.10050:FF:000001">
    <property type="entry name" value="Translation initiation factor IF-2"/>
    <property type="match status" value="1"/>
</dbReference>
<sequence>MSNPKVFEFAKEVGMTPLALMDKIREWHLPVKSHMAELEPEVLEQIKIKLSGGDSPAPEAKPKKAATRKAAPKKAAAETEAASAAAAPAKSTVVRRKKDEEAPKAAKATEAEEAEESAPKTTRVVVKKTAAKEVEEEADVAASAAVVEKAPTTKVVAKEEAPVAAPAPEVKAKAEPVAAKEAAPAPEAPAPAAPAPQARKKEVVVGTSGVASSSTPASAPKRNIIGRMDLSRVQTQAPQRPQGDRPQGGFRGGPGGDRGGDRPQGGFNSGAPRPGGFNRPAGGAPTRNIRTGFIAQSAPEPMPVGDDRSRDFDRRKKAVTPSPAGAGGFGAGREKEKEKEEEVKVFNATDFRKREMVFQPKKKKIAMAGGAKTQITVAAAHKRVVKVNNTMKLSDLAMEMGVKAPQLVKVLMQNGVMANMNTDLDFDTIALIVPEFKWEAENVFKTADARAEETAFGDLEAESIIRPPVVTVMGHVDHGKTSLLDAIRNADVAAGEAGGITQHIGAYSVKLEDGSLITFLDTPGHEAFTAMRARGANATDIAIIVVAADDGMMPQTQEAVNHAKAAGVPMIVAVNKMDKPGANPDRIKQQLTELQIVPEEWGGNTIFAEVSALKKTGIKELLEQVKLLAEVAELKANPKRSGTGLVIEAKMEKGKGPVATLLVKDGTVEVGQYIVAGHMKGRVRSLTNDKGERVQSVGPGLPVEVLGLEAVPAAGDKFDIVKDEATAVEVSTLRKEQAEKSSATPNAKMSLEDIFSKVKSGDVKELAIVLKADVHGSLEAINGMLAKVSTPEVKARVIHSAVGGINEGDVTLANTAKGIVIGFNVRPDLGAQAKAKQMGVDIRTYSIVYELMDQIKAAMAGMLTPDIVEEVMGRVEVRNTFSVPKVGTIAGCFVIDGKIQRNNQIRLLRENKIIYEGKISSLKRFKDDAKEVAQGYECGVGIENYNDVKVGDMMEAFVKKEVARELGAGAQV</sequence>
<evidence type="ECO:0000256" key="4">
    <source>
        <dbReference type="ARBA" id="ARBA00022490"/>
    </source>
</evidence>
<dbReference type="CDD" id="cd01887">
    <property type="entry name" value="IF2_eIF5B"/>
    <property type="match status" value="1"/>
</dbReference>
<feature type="compositionally biased region" description="Basic and acidic residues" evidence="13">
    <location>
        <begin position="97"/>
        <end position="110"/>
    </location>
</feature>
<evidence type="ECO:0000256" key="12">
    <source>
        <dbReference type="RuleBase" id="RU000645"/>
    </source>
</evidence>
<evidence type="ECO:0000313" key="16">
    <source>
        <dbReference type="Proteomes" id="UP000075320"/>
    </source>
</evidence>
<comment type="subcellular location">
    <subcellularLocation>
        <location evidence="1 10 12">Cytoplasm</location>
    </subcellularLocation>
</comment>
<comment type="caution">
    <text evidence="10">Lacks conserved residue(s) required for the propagation of feature annotation.</text>
</comment>
<dbReference type="PANTHER" id="PTHR43381">
    <property type="entry name" value="TRANSLATION INITIATION FACTOR IF-2-RELATED"/>
    <property type="match status" value="1"/>
</dbReference>
<evidence type="ECO:0000256" key="10">
    <source>
        <dbReference type="HAMAP-Rule" id="MF_00100"/>
    </source>
</evidence>
<feature type="binding site" evidence="10">
    <location>
        <begin position="521"/>
        <end position="525"/>
    </location>
    <ligand>
        <name>GTP</name>
        <dbReference type="ChEBI" id="CHEBI:37565"/>
    </ligand>
</feature>
<evidence type="ECO:0000256" key="2">
    <source>
        <dbReference type="ARBA" id="ARBA00007733"/>
    </source>
</evidence>
<evidence type="ECO:0000256" key="13">
    <source>
        <dbReference type="SAM" id="MobiDB-lite"/>
    </source>
</evidence>
<dbReference type="InterPro" id="IPR005225">
    <property type="entry name" value="Small_GTP-bd"/>
</dbReference>
<dbReference type="Gene3D" id="2.40.30.10">
    <property type="entry name" value="Translation factors"/>
    <property type="match status" value="2"/>
</dbReference>
<dbReference type="HAMAP" id="MF_00100_B">
    <property type="entry name" value="IF_2_B"/>
    <property type="match status" value="1"/>
</dbReference>
<dbReference type="Proteomes" id="UP000075320">
    <property type="component" value="Unassembled WGS sequence"/>
</dbReference>
<evidence type="ECO:0000256" key="8">
    <source>
        <dbReference type="ARBA" id="ARBA00023134"/>
    </source>
</evidence>
<organism evidence="15 16">
    <name type="scientific">Bdellovibrio bacteriovorus</name>
    <dbReference type="NCBI Taxonomy" id="959"/>
    <lineage>
        <taxon>Bacteria</taxon>
        <taxon>Pseudomonadati</taxon>
        <taxon>Bdellovibrionota</taxon>
        <taxon>Bdellovibrionia</taxon>
        <taxon>Bdellovibrionales</taxon>
        <taxon>Pseudobdellovibrionaceae</taxon>
        <taxon>Bdellovibrio</taxon>
    </lineage>
</organism>
<feature type="compositionally biased region" description="Low complexity" evidence="13">
    <location>
        <begin position="78"/>
        <end position="92"/>
    </location>
</feature>
<dbReference type="NCBIfam" id="TIGR00231">
    <property type="entry name" value="small_GTP"/>
    <property type="match status" value="1"/>
</dbReference>
<dbReference type="PANTHER" id="PTHR43381:SF5">
    <property type="entry name" value="TR-TYPE G DOMAIN-CONTAINING PROTEIN"/>
    <property type="match status" value="1"/>
</dbReference>
<dbReference type="Pfam" id="PF00009">
    <property type="entry name" value="GTP_EFTU"/>
    <property type="match status" value="1"/>
</dbReference>
<dbReference type="InterPro" id="IPR009000">
    <property type="entry name" value="Transl_B-barrel_sf"/>
</dbReference>
<dbReference type="CDD" id="cd03702">
    <property type="entry name" value="IF2_mtIF2_II"/>
    <property type="match status" value="1"/>
</dbReference>
<evidence type="ECO:0000256" key="6">
    <source>
        <dbReference type="ARBA" id="ARBA00022741"/>
    </source>
</evidence>
<feature type="region of interest" description="Disordered" evidence="13">
    <location>
        <begin position="49"/>
        <end position="145"/>
    </location>
</feature>
<keyword evidence="7 10" id="KW-0648">Protein biosynthesis</keyword>
<dbReference type="InterPro" id="IPR036925">
    <property type="entry name" value="TIF_IF2_dom3_sf"/>
</dbReference>
<feature type="compositionally biased region" description="Low complexity" evidence="13">
    <location>
        <begin position="204"/>
        <end position="220"/>
    </location>
</feature>
<evidence type="ECO:0000313" key="15">
    <source>
        <dbReference type="EMBL" id="KYG64918.1"/>
    </source>
</evidence>
<accession>A0A150WLW1</accession>
<comment type="function">
    <text evidence="9 10 11">One of the essential components for the initiation of protein synthesis. Protects formylmethionyl-tRNA from spontaneous hydrolysis and promotes its binding to the 30S ribosomal subunits. Also involved in the hydrolysis of GTP during the formation of the 70S ribosomal complex.</text>
</comment>
<dbReference type="Pfam" id="PF04760">
    <property type="entry name" value="IF2_N"/>
    <property type="match status" value="1"/>
</dbReference>
<proteinExistence type="inferred from homology"/>
<evidence type="ECO:0000256" key="11">
    <source>
        <dbReference type="RuleBase" id="RU000644"/>
    </source>
</evidence>
<feature type="domain" description="Tr-type G" evidence="14">
    <location>
        <begin position="465"/>
        <end position="635"/>
    </location>
</feature>
<dbReference type="Pfam" id="PF03144">
    <property type="entry name" value="GTP_EFTU_D2"/>
    <property type="match status" value="1"/>
</dbReference>
<feature type="binding site" evidence="10">
    <location>
        <begin position="575"/>
        <end position="578"/>
    </location>
    <ligand>
        <name>GTP</name>
        <dbReference type="ChEBI" id="CHEBI:37565"/>
    </ligand>
</feature>
<evidence type="ECO:0000256" key="5">
    <source>
        <dbReference type="ARBA" id="ARBA00022540"/>
    </source>
</evidence>
<comment type="similarity">
    <text evidence="2 10 11">Belongs to the TRAFAC class translation factor GTPase superfamily. Classic translation factor GTPase family. IF-2 subfamily.</text>
</comment>
<keyword evidence="16" id="KW-1185">Reference proteome</keyword>
<keyword evidence="5 10" id="KW-0396">Initiation factor</keyword>
<reference evidence="15 16" key="1">
    <citation type="submission" date="2016-03" db="EMBL/GenBank/DDBJ databases">
        <authorList>
            <person name="Ploux O."/>
        </authorList>
    </citation>
    <scope>NUCLEOTIDE SEQUENCE [LARGE SCALE GENOMIC DNA]</scope>
    <source>
        <strain evidence="15 16">R0</strain>
    </source>
</reference>
<dbReference type="SUPFAM" id="SSF52156">
    <property type="entry name" value="Initiation factor IF2/eIF5b, domain 3"/>
    <property type="match status" value="1"/>
</dbReference>
<feature type="compositionally biased region" description="Low complexity" evidence="13">
    <location>
        <begin position="119"/>
        <end position="128"/>
    </location>
</feature>
<dbReference type="EMBL" id="LUKE01000002">
    <property type="protein sequence ID" value="KYG64918.1"/>
    <property type="molecule type" value="Genomic_DNA"/>
</dbReference>
<evidence type="ECO:0000256" key="9">
    <source>
        <dbReference type="ARBA" id="ARBA00025162"/>
    </source>
</evidence>
<dbReference type="PROSITE" id="PS51722">
    <property type="entry name" value="G_TR_2"/>
    <property type="match status" value="1"/>
</dbReference>
<dbReference type="Gene3D" id="3.40.50.300">
    <property type="entry name" value="P-loop containing nucleotide triphosphate hydrolases"/>
    <property type="match status" value="1"/>
</dbReference>
<dbReference type="InterPro" id="IPR044145">
    <property type="entry name" value="IF2_II"/>
</dbReference>
<dbReference type="GO" id="GO:0005829">
    <property type="term" value="C:cytosol"/>
    <property type="evidence" value="ECO:0007669"/>
    <property type="project" value="TreeGrafter"/>
</dbReference>
<evidence type="ECO:0000259" key="14">
    <source>
        <dbReference type="PROSITE" id="PS51722"/>
    </source>
</evidence>
<dbReference type="FunFam" id="3.40.50.300:FF:000019">
    <property type="entry name" value="Translation initiation factor IF-2"/>
    <property type="match status" value="1"/>
</dbReference>
<dbReference type="OrthoDB" id="5287317at2"/>
<dbReference type="AlphaFoldDB" id="A0A150WLW1"/>
<dbReference type="GO" id="GO:0003924">
    <property type="term" value="F:GTPase activity"/>
    <property type="evidence" value="ECO:0007669"/>
    <property type="project" value="UniProtKB-UniRule"/>
</dbReference>
<dbReference type="SUPFAM" id="SSF50447">
    <property type="entry name" value="Translation proteins"/>
    <property type="match status" value="2"/>
</dbReference>
<feature type="binding site" evidence="10">
    <location>
        <begin position="474"/>
        <end position="481"/>
    </location>
    <ligand>
        <name>GTP</name>
        <dbReference type="ChEBI" id="CHEBI:37565"/>
    </ligand>
</feature>
<dbReference type="Gene3D" id="1.10.10.2480">
    <property type="match status" value="1"/>
</dbReference>
<dbReference type="FunFam" id="2.40.30.10:FF:000008">
    <property type="entry name" value="Translation initiation factor IF-2"/>
    <property type="match status" value="1"/>
</dbReference>
<dbReference type="InterPro" id="IPR023115">
    <property type="entry name" value="TIF_IF2_dom3"/>
</dbReference>
<dbReference type="InterPro" id="IPR004161">
    <property type="entry name" value="EFTu-like_2"/>
</dbReference>
<evidence type="ECO:0000256" key="1">
    <source>
        <dbReference type="ARBA" id="ARBA00004496"/>
    </source>
</evidence>
<dbReference type="InterPro" id="IPR015760">
    <property type="entry name" value="TIF_IF2"/>
</dbReference>
<dbReference type="Pfam" id="PF22042">
    <property type="entry name" value="EF-G_D2"/>
    <property type="match status" value="1"/>
</dbReference>
<dbReference type="GO" id="GO:0003743">
    <property type="term" value="F:translation initiation factor activity"/>
    <property type="evidence" value="ECO:0007669"/>
    <property type="project" value="UniProtKB-UniRule"/>
</dbReference>
<evidence type="ECO:0000256" key="7">
    <source>
        <dbReference type="ARBA" id="ARBA00022917"/>
    </source>
</evidence>
<keyword evidence="8 10" id="KW-0342">GTP-binding</keyword>
<dbReference type="GO" id="GO:0005525">
    <property type="term" value="F:GTP binding"/>
    <property type="evidence" value="ECO:0007669"/>
    <property type="project" value="UniProtKB-KW"/>
</dbReference>
<dbReference type="InterPro" id="IPR006847">
    <property type="entry name" value="IF2_N"/>
</dbReference>
<dbReference type="FunFam" id="2.40.30.10:FF:000054">
    <property type="entry name" value="Translation initiation factor IF-2"/>
    <property type="match status" value="1"/>
</dbReference>
<feature type="compositionally biased region" description="Low complexity" evidence="13">
    <location>
        <begin position="162"/>
        <end position="185"/>
    </location>
</feature>
<dbReference type="PROSITE" id="PS01176">
    <property type="entry name" value="IF2"/>
    <property type="match status" value="1"/>
</dbReference>
<keyword evidence="6 10" id="KW-0547">Nucleotide-binding</keyword>
<feature type="compositionally biased region" description="Basic and acidic residues" evidence="13">
    <location>
        <begin position="305"/>
        <end position="314"/>
    </location>
</feature>
<dbReference type="InterPro" id="IPR000795">
    <property type="entry name" value="T_Tr_GTP-bd_dom"/>
</dbReference>
<feature type="compositionally biased region" description="Low complexity" evidence="13">
    <location>
        <begin position="238"/>
        <end position="248"/>
    </location>
</feature>
<dbReference type="RefSeq" id="WP_061835429.1">
    <property type="nucleotide sequence ID" value="NZ_LUKE01000002.1"/>
</dbReference>
<dbReference type="InterPro" id="IPR000178">
    <property type="entry name" value="TF_IF2_bacterial-like"/>
</dbReference>
<comment type="caution">
    <text evidence="15">The sequence shown here is derived from an EMBL/GenBank/DDBJ whole genome shotgun (WGS) entry which is preliminary data.</text>
</comment>
<keyword evidence="4 10" id="KW-0963">Cytoplasm</keyword>
<dbReference type="SUPFAM" id="SSF52540">
    <property type="entry name" value="P-loop containing nucleoside triphosphate hydrolases"/>
    <property type="match status" value="1"/>
</dbReference>
<name>A0A150WLW1_BDEBC</name>
<protein>
    <recommendedName>
        <fullName evidence="3 10">Translation initiation factor IF-2</fullName>
    </recommendedName>
</protein>
<evidence type="ECO:0000256" key="3">
    <source>
        <dbReference type="ARBA" id="ARBA00020675"/>
    </source>
</evidence>